<keyword evidence="6" id="KW-1185">Reference proteome</keyword>
<dbReference type="AlphaFoldDB" id="A0A9P7AVJ7"/>
<evidence type="ECO:0000313" key="6">
    <source>
        <dbReference type="Proteomes" id="UP000719766"/>
    </source>
</evidence>
<dbReference type="EMBL" id="JABBWE010000023">
    <property type="protein sequence ID" value="KAG1795034.1"/>
    <property type="molecule type" value="Genomic_DNA"/>
</dbReference>
<dbReference type="EMBL" id="JABBWE010000094">
    <property type="protein sequence ID" value="KAG1786299.1"/>
    <property type="molecule type" value="Genomic_DNA"/>
</dbReference>
<dbReference type="OrthoDB" id="3236755at2759"/>
<accession>A0A9P7AVJ7</accession>
<comment type="caution">
    <text evidence="4">The sequence shown here is derived from an EMBL/GenBank/DDBJ whole genome shotgun (WGS) entry which is preliminary data.</text>
</comment>
<dbReference type="Proteomes" id="UP000719766">
    <property type="component" value="Unassembled WGS sequence"/>
</dbReference>
<dbReference type="EMBL" id="JABBWE010000013">
    <property type="protein sequence ID" value="KAG1798592.1"/>
    <property type="molecule type" value="Genomic_DNA"/>
</dbReference>
<evidence type="ECO:0000313" key="4">
    <source>
        <dbReference type="EMBL" id="KAG1796039.1"/>
    </source>
</evidence>
<protein>
    <submittedName>
        <fullName evidence="4">Uncharacterized protein</fullName>
    </submittedName>
</protein>
<dbReference type="GeneID" id="64596146"/>
<sequence>MSFFEDIGRNNAQLSHLRKALAQLPHSIPLGNSKYNFEHYAPDPERVELYGSTEAALNNVLEVTFAPRGRKDESAPCPFEFQDVP</sequence>
<dbReference type="EMBL" id="JABBWE010000042">
    <property type="protein sequence ID" value="KAG1791556.1"/>
    <property type="molecule type" value="Genomic_DNA"/>
</dbReference>
<dbReference type="RefSeq" id="XP_041163278.1">
    <property type="nucleotide sequence ID" value="XM_041302382.1"/>
</dbReference>
<evidence type="ECO:0000313" key="1">
    <source>
        <dbReference type="EMBL" id="KAG1786299.1"/>
    </source>
</evidence>
<evidence type="ECO:0000313" key="5">
    <source>
        <dbReference type="EMBL" id="KAG1798592.1"/>
    </source>
</evidence>
<proteinExistence type="predicted"/>
<gene>
    <name evidence="5" type="ORF">HD556DRAFT_1351656</name>
    <name evidence="4" type="ORF">HD556DRAFT_1362588</name>
    <name evidence="3" type="ORF">HD556DRAFT_1365586</name>
    <name evidence="2" type="ORF">HD556DRAFT_1385382</name>
    <name evidence="1" type="ORF">HD556DRAFT_1415923</name>
</gene>
<organism evidence="4 6">
    <name type="scientific">Suillus plorans</name>
    <dbReference type="NCBI Taxonomy" id="116603"/>
    <lineage>
        <taxon>Eukaryota</taxon>
        <taxon>Fungi</taxon>
        <taxon>Dikarya</taxon>
        <taxon>Basidiomycota</taxon>
        <taxon>Agaricomycotina</taxon>
        <taxon>Agaricomycetes</taxon>
        <taxon>Agaricomycetidae</taxon>
        <taxon>Boletales</taxon>
        <taxon>Suillineae</taxon>
        <taxon>Suillaceae</taxon>
        <taxon>Suillus</taxon>
    </lineage>
</organism>
<reference evidence="4" key="1">
    <citation type="journal article" date="2020" name="New Phytol.">
        <title>Comparative genomics reveals dynamic genome evolution in host specialist ectomycorrhizal fungi.</title>
        <authorList>
            <person name="Lofgren L.A."/>
            <person name="Nguyen N.H."/>
            <person name="Vilgalys R."/>
            <person name="Ruytinx J."/>
            <person name="Liao H.L."/>
            <person name="Branco S."/>
            <person name="Kuo A."/>
            <person name="LaButti K."/>
            <person name="Lipzen A."/>
            <person name="Andreopoulos W."/>
            <person name="Pangilinan J."/>
            <person name="Riley R."/>
            <person name="Hundley H."/>
            <person name="Na H."/>
            <person name="Barry K."/>
            <person name="Grigoriev I.V."/>
            <person name="Stajich J.E."/>
            <person name="Kennedy P.G."/>
        </authorList>
    </citation>
    <scope>NUCLEOTIDE SEQUENCE</scope>
    <source>
        <strain evidence="4">S12</strain>
    </source>
</reference>
<evidence type="ECO:0000313" key="2">
    <source>
        <dbReference type="EMBL" id="KAG1791556.1"/>
    </source>
</evidence>
<dbReference type="EMBL" id="JABBWE010000020">
    <property type="protein sequence ID" value="KAG1796039.1"/>
    <property type="molecule type" value="Genomic_DNA"/>
</dbReference>
<name>A0A9P7AVJ7_9AGAM</name>
<evidence type="ECO:0000313" key="3">
    <source>
        <dbReference type="EMBL" id="KAG1795034.1"/>
    </source>
</evidence>